<feature type="domain" description="AMP-binding enzyme C-terminal" evidence="13">
    <location>
        <begin position="914"/>
        <end position="988"/>
    </location>
</feature>
<evidence type="ECO:0000256" key="7">
    <source>
        <dbReference type="ARBA" id="ARBA00023141"/>
    </source>
</evidence>
<accession>A0A940WDX3</accession>
<reference evidence="14" key="1">
    <citation type="submission" date="2021-02" db="EMBL/GenBank/DDBJ databases">
        <title>Draft genome sequence of Microbispora sp. RL4-1S isolated from rice leaves in Thailand.</title>
        <authorList>
            <person name="Muangham S."/>
            <person name="Duangmal K."/>
        </authorList>
    </citation>
    <scope>NUCLEOTIDE SEQUENCE</scope>
    <source>
        <strain evidence="14">RL4-1S</strain>
    </source>
</reference>
<comment type="caution">
    <text evidence="14">The sequence shown here is derived from an EMBL/GenBank/DDBJ whole genome shotgun (WGS) entry which is preliminary data.</text>
</comment>
<feature type="binding site" evidence="9">
    <location>
        <position position="164"/>
    </location>
    <ligand>
        <name>phosphoenolpyruvate</name>
        <dbReference type="ChEBI" id="CHEBI:58702"/>
    </ligand>
</feature>
<dbReference type="PANTHER" id="PTHR43201:SF5">
    <property type="entry name" value="MEDIUM-CHAIN ACYL-COA LIGASE ACSF2, MITOCHONDRIAL"/>
    <property type="match status" value="1"/>
</dbReference>
<feature type="binding site" evidence="9">
    <location>
        <position position="119"/>
    </location>
    <ligand>
        <name>phosphoenolpyruvate</name>
        <dbReference type="ChEBI" id="CHEBI:58702"/>
    </ligand>
</feature>
<comment type="caution">
    <text evidence="9">Lacks conserved residue(s) required for the propagation of feature annotation.</text>
</comment>
<comment type="subunit">
    <text evidence="9">Monomer.</text>
</comment>
<feature type="active site" description="Proton acceptor" evidence="9">
    <location>
        <position position="314"/>
    </location>
</feature>
<evidence type="ECO:0000256" key="5">
    <source>
        <dbReference type="ARBA" id="ARBA00022605"/>
    </source>
</evidence>
<dbReference type="GO" id="GO:0009073">
    <property type="term" value="P:aromatic amino acid family biosynthetic process"/>
    <property type="evidence" value="ECO:0007669"/>
    <property type="project" value="UniProtKB-KW"/>
</dbReference>
<dbReference type="AlphaFoldDB" id="A0A940WDX3"/>
<evidence type="ECO:0000256" key="8">
    <source>
        <dbReference type="ARBA" id="ARBA00044633"/>
    </source>
</evidence>
<proteinExistence type="inferred from homology"/>
<feature type="binding site" evidence="9">
    <location>
        <position position="164"/>
    </location>
    <ligand>
        <name>3-phosphoshikimate</name>
        <dbReference type="ChEBI" id="CHEBI:145989"/>
    </ligand>
</feature>
<dbReference type="Gene3D" id="3.40.50.12780">
    <property type="entry name" value="N-terminal domain of ligase-like"/>
    <property type="match status" value="1"/>
</dbReference>
<comment type="catalytic activity">
    <reaction evidence="8">
        <text>3-phosphoshikimate + phosphoenolpyruvate = 5-O-(1-carboxyvinyl)-3-phosphoshikimate + phosphate</text>
        <dbReference type="Rhea" id="RHEA:21256"/>
        <dbReference type="ChEBI" id="CHEBI:43474"/>
        <dbReference type="ChEBI" id="CHEBI:57701"/>
        <dbReference type="ChEBI" id="CHEBI:58702"/>
        <dbReference type="ChEBI" id="CHEBI:145989"/>
        <dbReference type="EC" id="2.5.1.19"/>
    </reaction>
    <physiologicalReaction direction="left-to-right" evidence="8">
        <dbReference type="Rhea" id="RHEA:21257"/>
    </physiologicalReaction>
</comment>
<keyword evidence="15" id="KW-1185">Reference proteome</keyword>
<evidence type="ECO:0000256" key="6">
    <source>
        <dbReference type="ARBA" id="ARBA00022679"/>
    </source>
</evidence>
<dbReference type="InterPro" id="IPR001986">
    <property type="entry name" value="Enolpyruvate_Tfrase_dom"/>
</dbReference>
<dbReference type="Pfam" id="PF00275">
    <property type="entry name" value="EPSP_synthase"/>
    <property type="match status" value="1"/>
</dbReference>
<dbReference type="PANTHER" id="PTHR43201">
    <property type="entry name" value="ACYL-COA SYNTHETASE"/>
    <property type="match status" value="1"/>
</dbReference>
<feature type="binding site" evidence="9">
    <location>
        <position position="314"/>
    </location>
    <ligand>
        <name>3-phosphoshikimate</name>
        <dbReference type="ChEBI" id="CHEBI:145989"/>
    </ligand>
</feature>
<dbReference type="InterPro" id="IPR000873">
    <property type="entry name" value="AMP-dep_synth/lig_dom"/>
</dbReference>
<name>A0A940WDX3_9ACTN</name>
<dbReference type="Gene3D" id="3.30.300.30">
    <property type="match status" value="1"/>
</dbReference>
<evidence type="ECO:0000256" key="2">
    <source>
        <dbReference type="ARBA" id="ARBA00006432"/>
    </source>
</evidence>
<feature type="binding site" evidence="9">
    <location>
        <position position="27"/>
    </location>
    <ligand>
        <name>3-phosphoshikimate</name>
        <dbReference type="ChEBI" id="CHEBI:145989"/>
    </ligand>
</feature>
<evidence type="ECO:0000313" key="15">
    <source>
        <dbReference type="Proteomes" id="UP000674234"/>
    </source>
</evidence>
<keyword evidence="5 9" id="KW-0028">Amino-acid biosynthesis</keyword>
<dbReference type="InterPro" id="IPR025110">
    <property type="entry name" value="AMP-bd_C"/>
</dbReference>
<feature type="binding site" evidence="9">
    <location>
        <position position="386"/>
    </location>
    <ligand>
        <name>phosphoenolpyruvate</name>
        <dbReference type="ChEBI" id="CHEBI:58702"/>
    </ligand>
</feature>
<comment type="similarity">
    <text evidence="2">Belongs to the ATP-dependent AMP-binding enzyme family.</text>
</comment>
<comment type="subcellular location">
    <subcellularLocation>
        <location evidence="9">Cytoplasm</location>
    </subcellularLocation>
</comment>
<dbReference type="InterPro" id="IPR045851">
    <property type="entry name" value="AMP-bd_C_sf"/>
</dbReference>
<dbReference type="SUPFAM" id="SSF55205">
    <property type="entry name" value="EPT/RTPC-like"/>
    <property type="match status" value="1"/>
</dbReference>
<dbReference type="Pfam" id="PF13193">
    <property type="entry name" value="AMP-binding_C"/>
    <property type="match status" value="1"/>
</dbReference>
<keyword evidence="9" id="KW-0963">Cytoplasm</keyword>
<dbReference type="SUPFAM" id="SSF56801">
    <property type="entry name" value="Acetyl-CoA synthetase-like"/>
    <property type="match status" value="1"/>
</dbReference>
<sequence length="1008" mass="107767">MRLLVKGPVGPLTGTLDIPVSKYHAHRALILASLAPGTSRIHGLSEAGHVRHTIRALRQLGTSIEVDGDTFVVEGGQYRPVRERVTVGSSGTTLYFLTPLVSLAAAPVTIVGQKYFQRRPIRPLLEALAALGVRLDAPTGSPPISVVPHRPAGGRVAIPGALSQWISGLLLVAPFASGPSLIEVTGPFNERSYVDLTIAMMRRFGLVVDVGADGRSFSVEPGQRPHPATVCLPPDIGAAAFGLAATALHPSDVLFRGLPAVGAARTDHPEADLLTVLAGMGVPLDPDPATGFVRVRHDGLRLSPVSVDCRVVPDMLPVLSVLASQAGGTSVLDNVAHVRLKESDRVSAMLQLNRMGARLELRGERLLCHGAGDFAPADLSSFNDHRVLMALAVAASRADGESRLTYPNAYQISYPRFLDEMNSIGMSMSVETTVRPARRGTDRADAAGTAGTARPAGTAPAIEPGRLAATTLGAYVRRWARRRPDDTAMVEVASPGRPEQVVTWRELDERADAAASLLLRLGVAPGEPVAWQLPNWTEFTVLSVAAARIGAIACPLMPIFREREMAFMLGRSRARVVVVPDRFRGREHAAELAGLLAGPDAPPVEHVLVVGGDRALPPEAPGDARARWHRFEEAVAGQPVDRSALDARRPEPGALAQLLFTSGTSGEPKGVLHRMDVLTRAAAMEVRHLGLTPGDRIFVPSPMAHQTGFLYGMWLALTLGVPHVVQPVWDGRAALGALRRWGCTFVQAATPFLSDLLNAVEETGLTPESLRVFVATGTAVPRALAERATRTLGAAVCGAWGTTETGLGTLAAPGDEPGLVWGTDGRALTGVRIRVTDDAGNVLGPDQEGNFEITSRCLFEGYLDHPEWTEAAITPDGWYRSGDLAVIDQAGFVRITGRVKDVINRGGEKVPVAEIEQLLHTHPAVADVAIVAMPDDRLGERACAYVVAAGPIDLTEVRGFLDARRVAKHYWPERLEVVDRLPRNPAGKVQKFVLREWVRRSIDSEGRG</sequence>
<dbReference type="GO" id="GO:0006631">
    <property type="term" value="P:fatty acid metabolic process"/>
    <property type="evidence" value="ECO:0007669"/>
    <property type="project" value="TreeGrafter"/>
</dbReference>
<keyword evidence="4" id="KW-0436">Ligase</keyword>
<protein>
    <recommendedName>
        <fullName evidence="9">3-phosphoshikimate 1-carboxyvinyltransferase</fullName>
        <ecNumber evidence="9">2.5.1.19</ecNumber>
    </recommendedName>
    <alternativeName>
        <fullName evidence="9">5-enolpyruvylshikimate-3-phosphate synthase</fullName>
        <shortName evidence="9">EPSP synthase</shortName>
        <shortName evidence="9">EPSPS</shortName>
    </alternativeName>
</protein>
<dbReference type="GO" id="GO:0009423">
    <property type="term" value="P:chorismate biosynthetic process"/>
    <property type="evidence" value="ECO:0007669"/>
    <property type="project" value="UniProtKB-UniRule"/>
</dbReference>
<dbReference type="GO" id="GO:0008652">
    <property type="term" value="P:amino acid biosynthetic process"/>
    <property type="evidence" value="ECO:0007669"/>
    <property type="project" value="UniProtKB-KW"/>
</dbReference>
<evidence type="ECO:0000259" key="12">
    <source>
        <dbReference type="Pfam" id="PF00501"/>
    </source>
</evidence>
<evidence type="ECO:0000256" key="3">
    <source>
        <dbReference type="ARBA" id="ARBA00009948"/>
    </source>
</evidence>
<evidence type="ECO:0000256" key="4">
    <source>
        <dbReference type="ARBA" id="ARBA00022598"/>
    </source>
</evidence>
<dbReference type="GO" id="GO:0003866">
    <property type="term" value="F:3-phosphoshikimate 1-carboxyvinyltransferase activity"/>
    <property type="evidence" value="ECO:0007669"/>
    <property type="project" value="UniProtKB-UniRule"/>
</dbReference>
<dbReference type="RefSeq" id="WP_210155031.1">
    <property type="nucleotide sequence ID" value="NZ_JAFCNB010000003.1"/>
</dbReference>
<feature type="binding site" evidence="9">
    <location>
        <position position="341"/>
    </location>
    <ligand>
        <name>3-phosphoshikimate</name>
        <dbReference type="ChEBI" id="CHEBI:145989"/>
    </ligand>
</feature>
<organism evidence="14 15">
    <name type="scientific">Microbispora oryzae</name>
    <dbReference type="NCBI Taxonomy" id="2806554"/>
    <lineage>
        <taxon>Bacteria</taxon>
        <taxon>Bacillati</taxon>
        <taxon>Actinomycetota</taxon>
        <taxon>Actinomycetes</taxon>
        <taxon>Streptosporangiales</taxon>
        <taxon>Streptosporangiaceae</taxon>
        <taxon>Microbispora</taxon>
    </lineage>
</organism>
<keyword evidence="7 9" id="KW-0057">Aromatic amino acid biosynthesis</keyword>
<dbReference type="InterPro" id="IPR013792">
    <property type="entry name" value="RNA3'P_cycl/enolpyr_Trfase_a/b"/>
</dbReference>
<evidence type="ECO:0000259" key="11">
    <source>
        <dbReference type="Pfam" id="PF00275"/>
    </source>
</evidence>
<feature type="region of interest" description="Disordered" evidence="10">
    <location>
        <begin position="433"/>
        <end position="460"/>
    </location>
</feature>
<feature type="domain" description="Enolpyruvate transferase" evidence="11">
    <location>
        <begin position="9"/>
        <end position="421"/>
    </location>
</feature>
<dbReference type="EC" id="2.5.1.19" evidence="9"/>
<feature type="binding site" evidence="9">
    <location>
        <position position="22"/>
    </location>
    <ligand>
        <name>phosphoenolpyruvate</name>
        <dbReference type="ChEBI" id="CHEBI:58702"/>
    </ligand>
</feature>
<dbReference type="InterPro" id="IPR006264">
    <property type="entry name" value="EPSP_synthase"/>
</dbReference>
<evidence type="ECO:0000313" key="14">
    <source>
        <dbReference type="EMBL" id="MBP2703745.1"/>
    </source>
</evidence>
<dbReference type="Gene3D" id="3.65.10.10">
    <property type="entry name" value="Enolpyruvate transferase domain"/>
    <property type="match status" value="2"/>
</dbReference>
<dbReference type="Proteomes" id="UP000674234">
    <property type="component" value="Unassembled WGS sequence"/>
</dbReference>
<dbReference type="InterPro" id="IPR036968">
    <property type="entry name" value="Enolpyruvate_Tfrase_sf"/>
</dbReference>
<evidence type="ECO:0000259" key="13">
    <source>
        <dbReference type="Pfam" id="PF13193"/>
    </source>
</evidence>
<dbReference type="PROSITE" id="PS00455">
    <property type="entry name" value="AMP_BINDING"/>
    <property type="match status" value="1"/>
</dbReference>
<feature type="compositionally biased region" description="Low complexity" evidence="10">
    <location>
        <begin position="446"/>
        <end position="460"/>
    </location>
</feature>
<evidence type="ECO:0000256" key="9">
    <source>
        <dbReference type="HAMAP-Rule" id="MF_00210"/>
    </source>
</evidence>
<gene>
    <name evidence="9" type="primary">aroA</name>
    <name evidence="14" type="ORF">JOL79_08005</name>
</gene>
<dbReference type="GO" id="GO:0031956">
    <property type="term" value="F:medium-chain fatty acid-CoA ligase activity"/>
    <property type="evidence" value="ECO:0007669"/>
    <property type="project" value="TreeGrafter"/>
</dbReference>
<dbReference type="InterPro" id="IPR042099">
    <property type="entry name" value="ANL_N_sf"/>
</dbReference>
<comment type="pathway">
    <text evidence="1 9">Metabolic intermediate biosynthesis; chorismate biosynthesis; chorismate from D-erythrose 4-phosphate and phosphoenolpyruvate: step 6/7.</text>
</comment>
<comment type="function">
    <text evidence="9">Catalyzes the transfer of the enolpyruvyl moiety of phosphoenolpyruvate (PEP) to the 5-hydroxyl of shikimate-3-phosphate (S3P) to produce enolpyruvyl shikimate-3-phosphate and inorganic phosphate.</text>
</comment>
<feature type="binding site" evidence="9">
    <location>
        <position position="22"/>
    </location>
    <ligand>
        <name>3-phosphoshikimate</name>
        <dbReference type="ChEBI" id="CHEBI:145989"/>
    </ligand>
</feature>
<comment type="similarity">
    <text evidence="3 9">Belongs to the EPSP synthase family.</text>
</comment>
<dbReference type="Pfam" id="PF00501">
    <property type="entry name" value="AMP-binding"/>
    <property type="match status" value="1"/>
</dbReference>
<feature type="binding site" evidence="9">
    <location>
        <position position="345"/>
    </location>
    <ligand>
        <name>phosphoenolpyruvate</name>
        <dbReference type="ChEBI" id="CHEBI:58702"/>
    </ligand>
</feature>
<feature type="binding site" evidence="9">
    <location>
        <position position="91"/>
    </location>
    <ligand>
        <name>phosphoenolpyruvate</name>
        <dbReference type="ChEBI" id="CHEBI:58702"/>
    </ligand>
</feature>
<dbReference type="EMBL" id="JAFCNB010000003">
    <property type="protein sequence ID" value="MBP2703745.1"/>
    <property type="molecule type" value="Genomic_DNA"/>
</dbReference>
<evidence type="ECO:0000256" key="1">
    <source>
        <dbReference type="ARBA" id="ARBA00004811"/>
    </source>
</evidence>
<dbReference type="InterPro" id="IPR020845">
    <property type="entry name" value="AMP-binding_CS"/>
</dbReference>
<keyword evidence="6 9" id="KW-0808">Transferase</keyword>
<evidence type="ECO:0000256" key="10">
    <source>
        <dbReference type="SAM" id="MobiDB-lite"/>
    </source>
</evidence>
<feature type="binding site" evidence="9">
    <location>
        <position position="163"/>
    </location>
    <ligand>
        <name>3-phosphoshikimate</name>
        <dbReference type="ChEBI" id="CHEBI:145989"/>
    </ligand>
</feature>
<dbReference type="HAMAP" id="MF_00210">
    <property type="entry name" value="EPSP_synth"/>
    <property type="match status" value="1"/>
</dbReference>
<dbReference type="GO" id="GO:0005737">
    <property type="term" value="C:cytoplasm"/>
    <property type="evidence" value="ECO:0007669"/>
    <property type="project" value="UniProtKB-SubCell"/>
</dbReference>
<feature type="domain" description="AMP-dependent synthetase/ligase" evidence="12">
    <location>
        <begin position="477"/>
        <end position="863"/>
    </location>
</feature>